<dbReference type="Proteomes" id="UP000317881">
    <property type="component" value="Unassembled WGS sequence"/>
</dbReference>
<evidence type="ECO:0008006" key="3">
    <source>
        <dbReference type="Google" id="ProtNLM"/>
    </source>
</evidence>
<keyword evidence="2" id="KW-1185">Reference proteome</keyword>
<gene>
    <name evidence="1" type="ORF">SSP24_25930</name>
</gene>
<organism evidence="1 2">
    <name type="scientific">Streptomyces spinoverrucosus</name>
    <dbReference type="NCBI Taxonomy" id="284043"/>
    <lineage>
        <taxon>Bacteria</taxon>
        <taxon>Bacillati</taxon>
        <taxon>Actinomycetota</taxon>
        <taxon>Actinomycetes</taxon>
        <taxon>Kitasatosporales</taxon>
        <taxon>Streptomycetaceae</taxon>
        <taxon>Streptomyces</taxon>
    </lineage>
</organism>
<reference evidence="1 2" key="1">
    <citation type="submission" date="2019-06" db="EMBL/GenBank/DDBJ databases">
        <title>Whole genome shotgun sequence of Streptomyces spinoverrucosus NBRC 14228.</title>
        <authorList>
            <person name="Hosoyama A."/>
            <person name="Uohara A."/>
            <person name="Ohji S."/>
            <person name="Ichikawa N."/>
        </authorList>
    </citation>
    <scope>NUCLEOTIDE SEQUENCE [LARGE SCALE GENOMIC DNA]</scope>
    <source>
        <strain evidence="1 2">NBRC 14228</strain>
    </source>
</reference>
<comment type="caution">
    <text evidence="1">The sequence shown here is derived from an EMBL/GenBank/DDBJ whole genome shotgun (WGS) entry which is preliminary data.</text>
</comment>
<evidence type="ECO:0000313" key="2">
    <source>
        <dbReference type="Proteomes" id="UP000317881"/>
    </source>
</evidence>
<name>A0A4Y3VFS9_9ACTN</name>
<protein>
    <recommendedName>
        <fullName evidence="3">SMI1/KNR4 family protein</fullName>
    </recommendedName>
</protein>
<proteinExistence type="predicted"/>
<dbReference type="SUPFAM" id="SSF160631">
    <property type="entry name" value="SMI1/KNR4-like"/>
    <property type="match status" value="1"/>
</dbReference>
<sequence length="68" mass="7615">MSSFESLLGGRQRLRPAAPQSWRAVEEWLGRDLPADYKEFVNGYGDALWRKLGTVAHSGIPQRIGSMP</sequence>
<evidence type="ECO:0000313" key="1">
    <source>
        <dbReference type="EMBL" id="GEC04938.1"/>
    </source>
</evidence>
<dbReference type="InterPro" id="IPR037883">
    <property type="entry name" value="Knr4/Smi1-like_sf"/>
</dbReference>
<accession>A0A4Y3VFS9</accession>
<dbReference type="AlphaFoldDB" id="A0A4Y3VFS9"/>
<dbReference type="EMBL" id="BJND01000017">
    <property type="protein sequence ID" value="GEC04938.1"/>
    <property type="molecule type" value="Genomic_DNA"/>
</dbReference>